<dbReference type="InterPro" id="IPR015424">
    <property type="entry name" value="PyrdxlP-dep_Trfase"/>
</dbReference>
<dbReference type="RefSeq" id="WP_166229096.1">
    <property type="nucleotide sequence ID" value="NZ_CP049989.1"/>
</dbReference>
<protein>
    <submittedName>
        <fullName evidence="7">PLP-dependent aminotransferase family protein</fullName>
    </submittedName>
</protein>
<keyword evidence="7" id="KW-0808">Transferase</keyword>
<dbReference type="InterPro" id="IPR036388">
    <property type="entry name" value="WH-like_DNA-bd_sf"/>
</dbReference>
<dbReference type="InterPro" id="IPR051446">
    <property type="entry name" value="HTH_trans_reg/aminotransferase"/>
</dbReference>
<evidence type="ECO:0000313" key="7">
    <source>
        <dbReference type="EMBL" id="QIM53768.1"/>
    </source>
</evidence>
<dbReference type="GO" id="GO:0008483">
    <property type="term" value="F:transaminase activity"/>
    <property type="evidence" value="ECO:0007669"/>
    <property type="project" value="UniProtKB-KW"/>
</dbReference>
<evidence type="ECO:0000256" key="1">
    <source>
        <dbReference type="ARBA" id="ARBA00005384"/>
    </source>
</evidence>
<dbReference type="GO" id="GO:0003700">
    <property type="term" value="F:DNA-binding transcription factor activity"/>
    <property type="evidence" value="ECO:0007669"/>
    <property type="project" value="InterPro"/>
</dbReference>
<evidence type="ECO:0000313" key="8">
    <source>
        <dbReference type="Proteomes" id="UP000503162"/>
    </source>
</evidence>
<keyword evidence="7" id="KW-0032">Aminotransferase</keyword>
<dbReference type="EMBL" id="CP049989">
    <property type="protein sequence ID" value="QIM53768.1"/>
    <property type="molecule type" value="Genomic_DNA"/>
</dbReference>
<dbReference type="GO" id="GO:0030170">
    <property type="term" value="F:pyridoxal phosphate binding"/>
    <property type="evidence" value="ECO:0007669"/>
    <property type="project" value="InterPro"/>
</dbReference>
<evidence type="ECO:0000259" key="6">
    <source>
        <dbReference type="PROSITE" id="PS50949"/>
    </source>
</evidence>
<feature type="domain" description="HTH gntR-type" evidence="6">
    <location>
        <begin position="15"/>
        <end position="83"/>
    </location>
</feature>
<dbReference type="PANTHER" id="PTHR46577">
    <property type="entry name" value="HTH-TYPE TRANSCRIPTIONAL REGULATORY PROTEIN GABR"/>
    <property type="match status" value="1"/>
</dbReference>
<keyword evidence="2" id="KW-0663">Pyridoxal phosphate</keyword>
<dbReference type="InterPro" id="IPR000524">
    <property type="entry name" value="Tscrpt_reg_HTH_GntR"/>
</dbReference>
<dbReference type="InterPro" id="IPR004839">
    <property type="entry name" value="Aminotransferase_I/II_large"/>
</dbReference>
<evidence type="ECO:0000256" key="3">
    <source>
        <dbReference type="ARBA" id="ARBA00023015"/>
    </source>
</evidence>
<accession>A0A6G8IL67</accession>
<dbReference type="GO" id="GO:0003677">
    <property type="term" value="F:DNA binding"/>
    <property type="evidence" value="ECO:0007669"/>
    <property type="project" value="UniProtKB-KW"/>
</dbReference>
<dbReference type="CDD" id="cd00609">
    <property type="entry name" value="AAT_like"/>
    <property type="match status" value="1"/>
</dbReference>
<dbReference type="InterPro" id="IPR036390">
    <property type="entry name" value="WH_DNA-bd_sf"/>
</dbReference>
<proteinExistence type="inferred from homology"/>
<evidence type="ECO:0000256" key="2">
    <source>
        <dbReference type="ARBA" id="ARBA00022898"/>
    </source>
</evidence>
<dbReference type="SUPFAM" id="SSF53383">
    <property type="entry name" value="PLP-dependent transferases"/>
    <property type="match status" value="1"/>
</dbReference>
<dbReference type="SUPFAM" id="SSF46785">
    <property type="entry name" value="Winged helix' DNA-binding domain"/>
    <property type="match status" value="1"/>
</dbReference>
<dbReference type="CDD" id="cd07377">
    <property type="entry name" value="WHTH_GntR"/>
    <property type="match status" value="1"/>
</dbReference>
<gene>
    <name evidence="7" type="ORF">G9Q37_17200</name>
</gene>
<dbReference type="AlphaFoldDB" id="A0A6G8IL67"/>
<name>A0A6G8IL67_9BURK</name>
<evidence type="ECO:0000256" key="5">
    <source>
        <dbReference type="ARBA" id="ARBA00023163"/>
    </source>
</evidence>
<comment type="similarity">
    <text evidence="1">In the C-terminal section; belongs to the class-I pyridoxal-phosphate-dependent aminotransferase family.</text>
</comment>
<evidence type="ECO:0000256" key="4">
    <source>
        <dbReference type="ARBA" id="ARBA00023125"/>
    </source>
</evidence>
<dbReference type="SMART" id="SM00345">
    <property type="entry name" value="HTH_GNTR"/>
    <property type="match status" value="1"/>
</dbReference>
<dbReference type="KEGG" id="hcz:G9Q37_17200"/>
<dbReference type="Pfam" id="PF00392">
    <property type="entry name" value="GntR"/>
    <property type="match status" value="1"/>
</dbReference>
<keyword evidence="4" id="KW-0238">DNA-binding</keyword>
<dbReference type="PROSITE" id="PS50949">
    <property type="entry name" value="HTH_GNTR"/>
    <property type="match status" value="1"/>
</dbReference>
<dbReference type="Gene3D" id="3.40.640.10">
    <property type="entry name" value="Type I PLP-dependent aspartate aminotransferase-like (Major domain)"/>
    <property type="match status" value="1"/>
</dbReference>
<dbReference type="Proteomes" id="UP000503162">
    <property type="component" value="Chromosome"/>
</dbReference>
<keyword evidence="8" id="KW-1185">Reference proteome</keyword>
<dbReference type="Gene3D" id="1.10.10.10">
    <property type="entry name" value="Winged helix-like DNA-binding domain superfamily/Winged helix DNA-binding domain"/>
    <property type="match status" value="1"/>
</dbReference>
<sequence>MSTLLELAAESRGGASVVLQLTQAMRAAILNGRLPGGTRLPGTRVLAKATGLGRSTLVEVIEQLAMEGYLETRQGAHTRVASIDTHAGARARPSSVVPVRSDLWVLDDPPTPVDIRAFRTGLPDLRSFPSQEWATLVARRSRRPISHDLSYAHQCGLPALREALLVHLRQARGVLAEPEQVLILPSAQAAFSVLAQACVGPGDTAWVEDPCYPGIRSVLRSRGAAVVARPVDHAGITLPQEHSAAPKLIYTTPSHQFPTGVTMPLPRRLDLLEHAARVGALVVEDDYDSEYQYHGHPVPSLQGLDTQGCVAYVGTFSKTLAPGLRMAYLVVPQRWRALVETIATVSGYAVPVHLQLAMGDFIAGGGFQRHLRRITSEAGERIQLLAQTLQRAQDPRLDIPTPQGGLQLCVGWKGETPDTDIAQRLLEAEVMALPLSSLCHGVQRQGFVLGVGLVPKTEIESACGRLLAGLG</sequence>
<dbReference type="Pfam" id="PF00155">
    <property type="entry name" value="Aminotran_1_2"/>
    <property type="match status" value="1"/>
</dbReference>
<dbReference type="InterPro" id="IPR015421">
    <property type="entry name" value="PyrdxlP-dep_Trfase_major"/>
</dbReference>
<keyword evidence="3" id="KW-0805">Transcription regulation</keyword>
<organism evidence="7 8">
    <name type="scientific">Hydrogenophaga crocea</name>
    <dbReference type="NCBI Taxonomy" id="2716225"/>
    <lineage>
        <taxon>Bacteria</taxon>
        <taxon>Pseudomonadati</taxon>
        <taxon>Pseudomonadota</taxon>
        <taxon>Betaproteobacteria</taxon>
        <taxon>Burkholderiales</taxon>
        <taxon>Comamonadaceae</taxon>
        <taxon>Hydrogenophaga</taxon>
    </lineage>
</organism>
<dbReference type="PANTHER" id="PTHR46577:SF1">
    <property type="entry name" value="HTH-TYPE TRANSCRIPTIONAL REGULATORY PROTEIN GABR"/>
    <property type="match status" value="1"/>
</dbReference>
<keyword evidence="5" id="KW-0804">Transcription</keyword>
<reference evidence="7 8" key="1">
    <citation type="submission" date="2020-03" db="EMBL/GenBank/DDBJ databases">
        <title>Hydrogenophaga sp. nov. isolated from cyanobacterial mat.</title>
        <authorList>
            <person name="Thorat V."/>
            <person name="Kirdat K."/>
            <person name="Tiwarekar B."/>
            <person name="Costa E.D."/>
            <person name="Yadav A."/>
        </authorList>
    </citation>
    <scope>NUCLEOTIDE SEQUENCE [LARGE SCALE GENOMIC DNA]</scope>
    <source>
        <strain evidence="7 8">BA0156</strain>
    </source>
</reference>